<dbReference type="RefSeq" id="WP_181582434.1">
    <property type="nucleotide sequence ID" value="NZ_CP059399.1"/>
</dbReference>
<name>A0A7D6ZDP6_9NOCA</name>
<evidence type="ECO:0000313" key="3">
    <source>
        <dbReference type="Proteomes" id="UP000515512"/>
    </source>
</evidence>
<dbReference type="EMBL" id="CP059399">
    <property type="protein sequence ID" value="QLY31238.1"/>
    <property type="molecule type" value="Genomic_DNA"/>
</dbReference>
<reference evidence="2 3" key="1">
    <citation type="submission" date="2020-07" db="EMBL/GenBank/DDBJ databases">
        <authorList>
            <person name="Zhuang K."/>
            <person name="Ran Y."/>
        </authorList>
    </citation>
    <scope>NUCLEOTIDE SEQUENCE [LARGE SCALE GENOMIC DNA]</scope>
    <source>
        <strain evidence="2 3">WCH-YHL-001</strain>
    </source>
</reference>
<gene>
    <name evidence="2" type="ORF">H0264_02365</name>
</gene>
<dbReference type="InterPro" id="IPR029058">
    <property type="entry name" value="AB_hydrolase_fold"/>
</dbReference>
<dbReference type="InterPro" id="IPR000073">
    <property type="entry name" value="AB_hydrolase_1"/>
</dbReference>
<dbReference type="KEGG" id="nhu:H0264_02365"/>
<feature type="domain" description="AB hydrolase-1" evidence="1">
    <location>
        <begin position="26"/>
        <end position="99"/>
    </location>
</feature>
<evidence type="ECO:0000313" key="2">
    <source>
        <dbReference type="EMBL" id="QLY31238.1"/>
    </source>
</evidence>
<dbReference type="AlphaFoldDB" id="A0A7D6ZDP6"/>
<dbReference type="SUPFAM" id="SSF53474">
    <property type="entry name" value="alpha/beta-Hydrolases"/>
    <property type="match status" value="1"/>
</dbReference>
<dbReference type="Proteomes" id="UP000515512">
    <property type="component" value="Chromosome"/>
</dbReference>
<keyword evidence="2" id="KW-0378">Hydrolase</keyword>
<keyword evidence="3" id="KW-1185">Reference proteome</keyword>
<protein>
    <submittedName>
        <fullName evidence="2">Alpha/beta fold hydrolase</fullName>
    </submittedName>
</protein>
<evidence type="ECO:0000259" key="1">
    <source>
        <dbReference type="Pfam" id="PF00561"/>
    </source>
</evidence>
<dbReference type="Gene3D" id="3.40.50.1820">
    <property type="entry name" value="alpha/beta hydrolase"/>
    <property type="match status" value="1"/>
</dbReference>
<accession>A0A7D6ZDP6</accession>
<organism evidence="2 3">
    <name type="scientific">Nocardia huaxiensis</name>
    <dbReference type="NCBI Taxonomy" id="2755382"/>
    <lineage>
        <taxon>Bacteria</taxon>
        <taxon>Bacillati</taxon>
        <taxon>Actinomycetota</taxon>
        <taxon>Actinomycetes</taxon>
        <taxon>Mycobacteriales</taxon>
        <taxon>Nocardiaceae</taxon>
        <taxon>Nocardia</taxon>
    </lineage>
</organism>
<dbReference type="Pfam" id="PF00561">
    <property type="entry name" value="Abhydrolase_1"/>
    <property type="match status" value="1"/>
</dbReference>
<proteinExistence type="predicted"/>
<sequence>MREARPWTRRCGGCSTSRWRRSIGSSPRLAWARAHGDPGTPFDYWRLADDAWAVIDHLGLDRIAIAGHFSGGWTAMRMALQQPSRVRGLVIVGSRADPYDSYDRIGYEAVIMDGWIQGDNPLEHVAVPIASSTIRPDPEPRRYWLDNG</sequence>
<dbReference type="GO" id="GO:0016787">
    <property type="term" value="F:hydrolase activity"/>
    <property type="evidence" value="ECO:0007669"/>
    <property type="project" value="UniProtKB-KW"/>
</dbReference>